<reference evidence="2 3" key="1">
    <citation type="submission" date="2024-09" db="EMBL/GenBank/DDBJ databases">
        <authorList>
            <person name="Sun Q."/>
            <person name="Mori K."/>
        </authorList>
    </citation>
    <scope>NUCLEOTIDE SEQUENCE [LARGE SCALE GENOMIC DNA]</scope>
    <source>
        <strain evidence="2 3">CCM 3426</strain>
    </source>
</reference>
<dbReference type="SUPFAM" id="SSF56601">
    <property type="entry name" value="beta-lactamase/transpeptidase-like"/>
    <property type="match status" value="1"/>
</dbReference>
<accession>A0ABV5IQ94</accession>
<keyword evidence="3" id="KW-1185">Reference proteome</keyword>
<protein>
    <submittedName>
        <fullName evidence="2">Serine hydrolase domain-containing protein</fullName>
        <ecNumber evidence="2">3.-.-.-</ecNumber>
    </submittedName>
</protein>
<sequence length="439" mass="46465">MDLQKRLDEAAAAHDVPGAAIAVWTGGRLHEAATGVVNRDTGVETTPDSVFQVGSTTKVWTAALIMQLAEEGLLDLDEEVGAYLPEFALSYDAVISVRQLLTHTGGFDGDLFEDTGRGDDSLDRFVAYLHGAGKVHEPGELFSYCNAGYCVLGAIVARLRGTTWEQAMREHLLTPLGATHAALLAEEAVLFRAAAGHIGPGNDVFAQWQMPRSNAPAGATLCLAPRELVRFGRMFAAGGLAEDGTRVLSAESVAAMRTPQTEVPGVPGLMAANWGLGFELFTWGAYGHDGGTPGQSTFWRVADDGSYAIAMSVNGGNFFGVMNDLLLPLLREGGLAAPDLPAPPEQPRAVDPAPYAGRYEGPQLAYEVSPAGGGVEVTLIPGAFMASMGQQGTTARYVHLAEDTFIAEQPEEGRHDTVTFVVRDGVATHLHNGRAVPRV</sequence>
<dbReference type="GO" id="GO:0016787">
    <property type="term" value="F:hydrolase activity"/>
    <property type="evidence" value="ECO:0007669"/>
    <property type="project" value="UniProtKB-KW"/>
</dbReference>
<keyword evidence="2" id="KW-0378">Hydrolase</keyword>
<dbReference type="Pfam" id="PF00144">
    <property type="entry name" value="Beta-lactamase"/>
    <property type="match status" value="1"/>
</dbReference>
<dbReference type="Gene3D" id="3.40.710.10">
    <property type="entry name" value="DD-peptidase/beta-lactamase superfamily"/>
    <property type="match status" value="1"/>
</dbReference>
<evidence type="ECO:0000313" key="2">
    <source>
        <dbReference type="EMBL" id="MFB9206708.1"/>
    </source>
</evidence>
<organism evidence="2 3">
    <name type="scientific">Nonomuraea spiralis</name>
    <dbReference type="NCBI Taxonomy" id="46182"/>
    <lineage>
        <taxon>Bacteria</taxon>
        <taxon>Bacillati</taxon>
        <taxon>Actinomycetota</taxon>
        <taxon>Actinomycetes</taxon>
        <taxon>Streptosporangiales</taxon>
        <taxon>Streptosporangiaceae</taxon>
        <taxon>Nonomuraea</taxon>
    </lineage>
</organism>
<dbReference type="EC" id="3.-.-.-" evidence="2"/>
<feature type="domain" description="Beta-lactamase-related" evidence="1">
    <location>
        <begin position="4"/>
        <end position="317"/>
    </location>
</feature>
<comment type="caution">
    <text evidence="2">The sequence shown here is derived from an EMBL/GenBank/DDBJ whole genome shotgun (WGS) entry which is preliminary data.</text>
</comment>
<dbReference type="PANTHER" id="PTHR43283">
    <property type="entry name" value="BETA-LACTAMASE-RELATED"/>
    <property type="match status" value="1"/>
</dbReference>
<evidence type="ECO:0000313" key="3">
    <source>
        <dbReference type="Proteomes" id="UP001589647"/>
    </source>
</evidence>
<dbReference type="InterPro" id="IPR001466">
    <property type="entry name" value="Beta-lactam-related"/>
</dbReference>
<dbReference type="EMBL" id="JBHMEI010000039">
    <property type="protein sequence ID" value="MFB9206708.1"/>
    <property type="molecule type" value="Genomic_DNA"/>
</dbReference>
<dbReference type="InterPro" id="IPR050789">
    <property type="entry name" value="Diverse_Enzym_Activities"/>
</dbReference>
<name>A0ABV5IQ94_9ACTN</name>
<gene>
    <name evidence="2" type="ORF">ACFFV7_36325</name>
</gene>
<dbReference type="PANTHER" id="PTHR43283:SF3">
    <property type="entry name" value="BETA-LACTAMASE FAMILY PROTEIN (AFU_ORTHOLOGUE AFUA_5G07500)"/>
    <property type="match status" value="1"/>
</dbReference>
<dbReference type="InterPro" id="IPR012338">
    <property type="entry name" value="Beta-lactam/transpept-like"/>
</dbReference>
<proteinExistence type="predicted"/>
<dbReference type="RefSeq" id="WP_189650757.1">
    <property type="nucleotide sequence ID" value="NZ_BMRC01000015.1"/>
</dbReference>
<dbReference type="Proteomes" id="UP001589647">
    <property type="component" value="Unassembled WGS sequence"/>
</dbReference>
<evidence type="ECO:0000259" key="1">
    <source>
        <dbReference type="Pfam" id="PF00144"/>
    </source>
</evidence>